<evidence type="ECO:0000313" key="5">
    <source>
        <dbReference type="Proteomes" id="UP000431304"/>
    </source>
</evidence>
<evidence type="ECO:0000313" key="2">
    <source>
        <dbReference type="EMBL" id="CUM69559.1"/>
    </source>
</evidence>
<dbReference type="Pfam" id="PF09346">
    <property type="entry name" value="SMI1_KNR4"/>
    <property type="match status" value="1"/>
</dbReference>
<accession>A0A173QW65</accession>
<proteinExistence type="predicted"/>
<reference evidence="3 5" key="2">
    <citation type="journal article" date="2019" name="Nat. Med.">
        <title>A library of human gut bacterial isolates paired with longitudinal multiomics data enables mechanistic microbiome research.</title>
        <authorList>
            <person name="Poyet M."/>
            <person name="Groussin M."/>
            <person name="Gibbons S.M."/>
            <person name="Avila-Pacheco J."/>
            <person name="Jiang X."/>
            <person name="Kearney S.M."/>
            <person name="Perrotta A.R."/>
            <person name="Berdy B."/>
            <person name="Zhao S."/>
            <person name="Lieberman T.D."/>
            <person name="Swanson P.K."/>
            <person name="Smith M."/>
            <person name="Roesemann S."/>
            <person name="Alexander J.E."/>
            <person name="Rich S.A."/>
            <person name="Livny J."/>
            <person name="Vlamakis H."/>
            <person name="Clish C."/>
            <person name="Bullock K."/>
            <person name="Deik A."/>
            <person name="Scott J."/>
            <person name="Pierce K.A."/>
            <person name="Xavier R.J."/>
            <person name="Alm E.J."/>
        </authorList>
    </citation>
    <scope>NUCLEOTIDE SEQUENCE [LARGE SCALE GENOMIC DNA]</scope>
    <source>
        <strain evidence="3 5">BIOML-A3</strain>
    </source>
</reference>
<dbReference type="RefSeq" id="WP_021738792.1">
    <property type="nucleotide sequence ID" value="NZ_CABKSU010000042.1"/>
</dbReference>
<dbReference type="AlphaFoldDB" id="A0A173QW65"/>
<reference evidence="2 4" key="1">
    <citation type="submission" date="2015-09" db="EMBL/GenBank/DDBJ databases">
        <authorList>
            <consortium name="Pathogen Informatics"/>
        </authorList>
    </citation>
    <scope>NUCLEOTIDE SEQUENCE [LARGE SCALE GENOMIC DNA]</scope>
    <source>
        <strain evidence="2 4">2789STDY5608891</strain>
    </source>
</reference>
<dbReference type="Gene3D" id="3.40.1580.10">
    <property type="entry name" value="SMI1/KNR4-like"/>
    <property type="match status" value="1"/>
</dbReference>
<dbReference type="SMART" id="SM00860">
    <property type="entry name" value="SMI1_KNR4"/>
    <property type="match status" value="1"/>
</dbReference>
<dbReference type="InterPro" id="IPR037883">
    <property type="entry name" value="Knr4/Smi1-like_sf"/>
</dbReference>
<dbReference type="InterPro" id="IPR018958">
    <property type="entry name" value="Knr4/Smi1-like_dom"/>
</dbReference>
<dbReference type="EMBL" id="CYYA01000001">
    <property type="protein sequence ID" value="CUM69559.1"/>
    <property type="molecule type" value="Genomic_DNA"/>
</dbReference>
<feature type="domain" description="Knr4/Smi1-like" evidence="1">
    <location>
        <begin position="14"/>
        <end position="122"/>
    </location>
</feature>
<dbReference type="Proteomes" id="UP000095492">
    <property type="component" value="Unassembled WGS sequence"/>
</dbReference>
<dbReference type="OrthoDB" id="1739659at2"/>
<dbReference type="Proteomes" id="UP000431304">
    <property type="component" value="Unassembled WGS sequence"/>
</dbReference>
<dbReference type="GeneID" id="42786258"/>
<dbReference type="STRING" id="39490.ERS852448_00034"/>
<evidence type="ECO:0000313" key="3">
    <source>
        <dbReference type="EMBL" id="MSD16390.1"/>
    </source>
</evidence>
<evidence type="ECO:0000313" key="4">
    <source>
        <dbReference type="Proteomes" id="UP000095492"/>
    </source>
</evidence>
<protein>
    <recommendedName>
        <fullName evidence="1">Knr4/Smi1-like domain-containing protein</fullName>
    </recommendedName>
</protein>
<name>A0A173QW65_EUBRA</name>
<gene>
    <name evidence="2" type="ORF">ERS852448_00034</name>
    <name evidence="3" type="ORF">GKE72_09990</name>
</gene>
<organism evidence="2 4">
    <name type="scientific">Eubacterium ramulus</name>
    <dbReference type="NCBI Taxonomy" id="39490"/>
    <lineage>
        <taxon>Bacteria</taxon>
        <taxon>Bacillati</taxon>
        <taxon>Bacillota</taxon>
        <taxon>Clostridia</taxon>
        <taxon>Eubacteriales</taxon>
        <taxon>Eubacteriaceae</taxon>
        <taxon>Eubacterium</taxon>
    </lineage>
</organism>
<dbReference type="EMBL" id="WKRA01000014">
    <property type="protein sequence ID" value="MSD16390.1"/>
    <property type="molecule type" value="Genomic_DNA"/>
</dbReference>
<sequence>MNLKNLEYIEKNNPVTKEEIDFAEKRINGELPKVYKEFLRYANGMVMNLCVLYDTQRIVESCECNEFAEYAPGYISIGNDNGDRELIIKAEKGAVLCGFLDAAEIGSSEPEEWFNFKSWVENGCEMDEEDDTEYGNVYITKLPDEKLKFLAETKKIFALSISTGVLYQQVNTLPCVIVQQITESKADILIQKTSYPECYKFGK</sequence>
<dbReference type="SUPFAM" id="SSF160631">
    <property type="entry name" value="SMI1/KNR4-like"/>
    <property type="match status" value="1"/>
</dbReference>
<evidence type="ECO:0000259" key="1">
    <source>
        <dbReference type="SMART" id="SM00860"/>
    </source>
</evidence>